<dbReference type="AlphaFoldDB" id="A0AAD9NZI6"/>
<organism evidence="1 2">
    <name type="scientific">Ridgeia piscesae</name>
    <name type="common">Tubeworm</name>
    <dbReference type="NCBI Taxonomy" id="27915"/>
    <lineage>
        <taxon>Eukaryota</taxon>
        <taxon>Metazoa</taxon>
        <taxon>Spiralia</taxon>
        <taxon>Lophotrochozoa</taxon>
        <taxon>Annelida</taxon>
        <taxon>Polychaeta</taxon>
        <taxon>Sedentaria</taxon>
        <taxon>Canalipalpata</taxon>
        <taxon>Sabellida</taxon>
        <taxon>Siboglinidae</taxon>
        <taxon>Ridgeia</taxon>
    </lineage>
</organism>
<accession>A0AAD9NZI6</accession>
<reference evidence="1" key="1">
    <citation type="journal article" date="2023" name="Mol. Biol. Evol.">
        <title>Third-Generation Sequencing Reveals the Adaptive Role of the Epigenome in Three Deep-Sea Polychaetes.</title>
        <authorList>
            <person name="Perez M."/>
            <person name="Aroh O."/>
            <person name="Sun Y."/>
            <person name="Lan Y."/>
            <person name="Juniper S.K."/>
            <person name="Young C.R."/>
            <person name="Angers B."/>
            <person name="Qian P.Y."/>
        </authorList>
    </citation>
    <scope>NUCLEOTIDE SEQUENCE</scope>
    <source>
        <strain evidence="1">R07B-5</strain>
    </source>
</reference>
<evidence type="ECO:0000313" key="1">
    <source>
        <dbReference type="EMBL" id="KAK2185276.1"/>
    </source>
</evidence>
<gene>
    <name evidence="1" type="ORF">NP493_241g06002</name>
</gene>
<comment type="caution">
    <text evidence="1">The sequence shown here is derived from an EMBL/GenBank/DDBJ whole genome shotgun (WGS) entry which is preliminary data.</text>
</comment>
<keyword evidence="2" id="KW-1185">Reference proteome</keyword>
<proteinExistence type="predicted"/>
<dbReference type="Proteomes" id="UP001209878">
    <property type="component" value="Unassembled WGS sequence"/>
</dbReference>
<sequence length="35" mass="3925">MADTGLSDIMSSVFGGVSKMLTEKSFPRTSEHYEW</sequence>
<dbReference type="EMBL" id="JAODUO010000241">
    <property type="protein sequence ID" value="KAK2185276.1"/>
    <property type="molecule type" value="Genomic_DNA"/>
</dbReference>
<protein>
    <submittedName>
        <fullName evidence="1">Uncharacterized protein</fullName>
    </submittedName>
</protein>
<evidence type="ECO:0000313" key="2">
    <source>
        <dbReference type="Proteomes" id="UP001209878"/>
    </source>
</evidence>
<name>A0AAD9NZI6_RIDPI</name>